<evidence type="ECO:0000313" key="1">
    <source>
        <dbReference type="EMBL" id="MFD2630454.1"/>
    </source>
</evidence>
<organism evidence="1 2">
    <name type="scientific">Oceanobacillus kapialis</name>
    <dbReference type="NCBI Taxonomy" id="481353"/>
    <lineage>
        <taxon>Bacteria</taxon>
        <taxon>Bacillati</taxon>
        <taxon>Bacillota</taxon>
        <taxon>Bacilli</taxon>
        <taxon>Bacillales</taxon>
        <taxon>Bacillaceae</taxon>
        <taxon>Oceanobacillus</taxon>
    </lineage>
</organism>
<dbReference type="Gene3D" id="4.10.280.10">
    <property type="entry name" value="Helix-loop-helix DNA-binding domain"/>
    <property type="match status" value="1"/>
</dbReference>
<name>A0ABW5Q4J9_9BACI</name>
<dbReference type="InterPro" id="IPR037208">
    <property type="entry name" value="Spo0E-like_sf"/>
</dbReference>
<dbReference type="EMBL" id="JBHUMX010000042">
    <property type="protein sequence ID" value="MFD2630454.1"/>
    <property type="molecule type" value="Genomic_DNA"/>
</dbReference>
<dbReference type="InterPro" id="IPR018540">
    <property type="entry name" value="Spo0E-like"/>
</dbReference>
<dbReference type="InterPro" id="IPR036638">
    <property type="entry name" value="HLH_DNA-bd_sf"/>
</dbReference>
<reference evidence="2" key="1">
    <citation type="journal article" date="2019" name="Int. J. Syst. Evol. Microbiol.">
        <title>The Global Catalogue of Microorganisms (GCM) 10K type strain sequencing project: providing services to taxonomists for standard genome sequencing and annotation.</title>
        <authorList>
            <consortium name="The Broad Institute Genomics Platform"/>
            <consortium name="The Broad Institute Genome Sequencing Center for Infectious Disease"/>
            <person name="Wu L."/>
            <person name="Ma J."/>
        </authorList>
    </citation>
    <scope>NUCLEOTIDE SEQUENCE [LARGE SCALE GENOMIC DNA]</scope>
    <source>
        <strain evidence="2">TISTR 1858</strain>
    </source>
</reference>
<dbReference type="RefSeq" id="WP_379563724.1">
    <property type="nucleotide sequence ID" value="NZ_CP085256.1"/>
</dbReference>
<dbReference type="SUPFAM" id="SSF140500">
    <property type="entry name" value="BAS1536-like"/>
    <property type="match status" value="1"/>
</dbReference>
<keyword evidence="2" id="KW-1185">Reference proteome</keyword>
<gene>
    <name evidence="1" type="ORF">ACFSUN_16850</name>
</gene>
<accession>A0ABW5Q4J9</accession>
<protein>
    <submittedName>
        <fullName evidence="1">Spo0E family sporulation regulatory protein-aspartic acid phosphatase</fullName>
    </submittedName>
</protein>
<dbReference type="Pfam" id="PF09388">
    <property type="entry name" value="SpoOE-like"/>
    <property type="match status" value="1"/>
</dbReference>
<sequence>MSNSTLLQKIEQCREEMLSLSRSHSLTSEAVITSSVKLDQLMNEYENKK</sequence>
<dbReference type="Proteomes" id="UP001597451">
    <property type="component" value="Unassembled WGS sequence"/>
</dbReference>
<evidence type="ECO:0000313" key="2">
    <source>
        <dbReference type="Proteomes" id="UP001597451"/>
    </source>
</evidence>
<comment type="caution">
    <text evidence="1">The sequence shown here is derived from an EMBL/GenBank/DDBJ whole genome shotgun (WGS) entry which is preliminary data.</text>
</comment>
<proteinExistence type="predicted"/>